<protein>
    <submittedName>
        <fullName evidence="2">Uncharacterized protein</fullName>
    </submittedName>
</protein>
<organism evidence="2 3">
    <name type="scientific">Neocucurbitaria cava</name>
    <dbReference type="NCBI Taxonomy" id="798079"/>
    <lineage>
        <taxon>Eukaryota</taxon>
        <taxon>Fungi</taxon>
        <taxon>Dikarya</taxon>
        <taxon>Ascomycota</taxon>
        <taxon>Pezizomycotina</taxon>
        <taxon>Dothideomycetes</taxon>
        <taxon>Pleosporomycetidae</taxon>
        <taxon>Pleosporales</taxon>
        <taxon>Pleosporineae</taxon>
        <taxon>Cucurbitariaceae</taxon>
        <taxon>Neocucurbitaria</taxon>
    </lineage>
</organism>
<name>A0A9W8YDW5_9PLEO</name>
<feature type="signal peptide" evidence="1">
    <location>
        <begin position="1"/>
        <end position="16"/>
    </location>
</feature>
<comment type="caution">
    <text evidence="2">The sequence shown here is derived from an EMBL/GenBank/DDBJ whole genome shotgun (WGS) entry which is preliminary data.</text>
</comment>
<keyword evidence="1" id="KW-0732">Signal</keyword>
<proteinExistence type="predicted"/>
<keyword evidence="3" id="KW-1185">Reference proteome</keyword>
<evidence type="ECO:0000313" key="2">
    <source>
        <dbReference type="EMBL" id="KAJ4373058.1"/>
    </source>
</evidence>
<evidence type="ECO:0000256" key="1">
    <source>
        <dbReference type="SAM" id="SignalP"/>
    </source>
</evidence>
<dbReference type="Proteomes" id="UP001140560">
    <property type="component" value="Unassembled WGS sequence"/>
</dbReference>
<gene>
    <name evidence="2" type="ORF">N0V83_003349</name>
</gene>
<reference evidence="2" key="1">
    <citation type="submission" date="2022-10" db="EMBL/GenBank/DDBJ databases">
        <title>Tapping the CABI collections for fungal endophytes: first genome assemblies for Collariella, Neodidymelliopsis, Ascochyta clinopodiicola, Didymella pomorum, Didymosphaeria variabile, Neocosmospora piperis and Neocucurbitaria cava.</title>
        <authorList>
            <person name="Hill R."/>
        </authorList>
    </citation>
    <scope>NUCLEOTIDE SEQUENCE</scope>
    <source>
        <strain evidence="2">IMI 356814</strain>
    </source>
</reference>
<feature type="chain" id="PRO_5040718834" evidence="1">
    <location>
        <begin position="17"/>
        <end position="176"/>
    </location>
</feature>
<dbReference type="EMBL" id="JAPEUY010000005">
    <property type="protein sequence ID" value="KAJ4373058.1"/>
    <property type="molecule type" value="Genomic_DNA"/>
</dbReference>
<sequence length="176" mass="19309">MHFSTILLGFAAAATAIDVRMYDNGNCGGGFYEWKNVDPKVCCARNNDHHSSAEWRAIPTNWHLNVGAYRQNNCEVLVASRDTNDQASVCLTGARYHFRDTKRAEQDSCDAPGASEEVQQQCEQQVPPSRVGLADGSLYNIVGLETDMVDTLIDFAYNGSSAADVPEVYAKLVVVE</sequence>
<dbReference type="OrthoDB" id="5383526at2759"/>
<evidence type="ECO:0000313" key="3">
    <source>
        <dbReference type="Proteomes" id="UP001140560"/>
    </source>
</evidence>
<accession>A0A9W8YDW5</accession>
<dbReference type="AlphaFoldDB" id="A0A9W8YDW5"/>